<comment type="caution">
    <text evidence="1">The sequence shown here is derived from an EMBL/GenBank/DDBJ whole genome shotgun (WGS) entry which is preliminary data.</text>
</comment>
<sequence length="86" mass="9386">MRNATIRAQAPDYAGDGSQGYRLIVTGERPTTGWTVSGWIRVGDDGRTVYASIDGAPSRPVGTVASPAELTIEWIERHAEEIQRPF</sequence>
<name>A0ABD6QI84_MYCFO</name>
<organism evidence="1 2">
    <name type="scientific">Mycolicibacterium fortuitum</name>
    <name type="common">Mycobacterium fortuitum</name>
    <dbReference type="NCBI Taxonomy" id="1766"/>
    <lineage>
        <taxon>Bacteria</taxon>
        <taxon>Bacillati</taxon>
        <taxon>Actinomycetota</taxon>
        <taxon>Actinomycetes</taxon>
        <taxon>Mycobacteriales</taxon>
        <taxon>Mycobacteriaceae</taxon>
        <taxon>Mycolicibacterium</taxon>
    </lineage>
</organism>
<evidence type="ECO:0000313" key="1">
    <source>
        <dbReference type="EMBL" id="OMC40153.1"/>
    </source>
</evidence>
<dbReference type="AlphaFoldDB" id="A0ABD6QI84"/>
<accession>A0ABD6QI84</accession>
<reference evidence="1 2" key="1">
    <citation type="submission" date="2016-07" db="EMBL/GenBank/DDBJ databases">
        <authorList>
            <person name="Sutton G."/>
            <person name="Brinkac L."/>
            <person name="Sanka R."/>
            <person name="Adams M."/>
            <person name="Lau E."/>
            <person name="Kumar A."/>
            <person name="Macaden R."/>
        </authorList>
    </citation>
    <scope>NUCLEOTIDE SEQUENCE [LARGE SCALE GENOMIC DNA]</scope>
    <source>
        <strain evidence="1 2">GA-0871</strain>
    </source>
</reference>
<dbReference type="Proteomes" id="UP000187001">
    <property type="component" value="Unassembled WGS sequence"/>
</dbReference>
<dbReference type="EMBL" id="MBER01000111">
    <property type="protein sequence ID" value="OMC40153.1"/>
    <property type="molecule type" value="Genomic_DNA"/>
</dbReference>
<gene>
    <name evidence="1" type="ORF">A5742_04270</name>
</gene>
<protein>
    <submittedName>
        <fullName evidence="1">Uncharacterized protein</fullName>
    </submittedName>
</protein>
<dbReference type="RefSeq" id="WP_076206417.1">
    <property type="nucleotide sequence ID" value="NZ_MBER01000111.1"/>
</dbReference>
<proteinExistence type="predicted"/>
<evidence type="ECO:0000313" key="2">
    <source>
        <dbReference type="Proteomes" id="UP000187001"/>
    </source>
</evidence>